<comment type="caution">
    <text evidence="1">The sequence shown here is derived from an EMBL/GenBank/DDBJ whole genome shotgun (WGS) entry which is preliminary data.</text>
</comment>
<gene>
    <name evidence="1" type="ORF">GGE12_000568</name>
</gene>
<evidence type="ECO:0000313" key="1">
    <source>
        <dbReference type="EMBL" id="MBB4272826.1"/>
    </source>
</evidence>
<dbReference type="EMBL" id="JACIGM010000001">
    <property type="protein sequence ID" value="MBB4272826.1"/>
    <property type="molecule type" value="Genomic_DNA"/>
</dbReference>
<dbReference type="Proteomes" id="UP000533641">
    <property type="component" value="Unassembled WGS sequence"/>
</dbReference>
<reference evidence="1 2" key="1">
    <citation type="submission" date="2020-08" db="EMBL/GenBank/DDBJ databases">
        <title>Genomic Encyclopedia of Type Strains, Phase IV (KMG-V): Genome sequencing to study the core and pangenomes of soil and plant-associated prokaryotes.</title>
        <authorList>
            <person name="Whitman W."/>
        </authorList>
    </citation>
    <scope>NUCLEOTIDE SEQUENCE [LARGE SCALE GENOMIC DNA]</scope>
    <source>
        <strain evidence="1 2">SEMIA 402</strain>
    </source>
</reference>
<sequence length="139" mass="15390">MTLHMRTEEFKPNRTALPRRLVGRRPAHQSRPARVDLDYVSTDGITLLNTAAALAEHAKNVATPHKFEVGDLVDLHIASRGHFDAIVLDRHLLAPGPNGGRAVTLLVIDGGPRIMALSEERLELLERGYLAKSEVELYL</sequence>
<dbReference type="RefSeq" id="WP_183922772.1">
    <property type="nucleotide sequence ID" value="NZ_JACIGM010000001.1"/>
</dbReference>
<proteinExistence type="predicted"/>
<name>A0A7W6WCB4_9HYPH</name>
<organism evidence="1 2">
    <name type="scientific">Rhizobium mongolense</name>
    <dbReference type="NCBI Taxonomy" id="57676"/>
    <lineage>
        <taxon>Bacteria</taxon>
        <taxon>Pseudomonadati</taxon>
        <taxon>Pseudomonadota</taxon>
        <taxon>Alphaproteobacteria</taxon>
        <taxon>Hyphomicrobiales</taxon>
        <taxon>Rhizobiaceae</taxon>
        <taxon>Rhizobium/Agrobacterium group</taxon>
        <taxon>Rhizobium</taxon>
    </lineage>
</organism>
<protein>
    <submittedName>
        <fullName evidence="1">Uncharacterized protein</fullName>
    </submittedName>
</protein>
<accession>A0A7W6WCB4</accession>
<evidence type="ECO:0000313" key="2">
    <source>
        <dbReference type="Proteomes" id="UP000533641"/>
    </source>
</evidence>
<dbReference type="AlphaFoldDB" id="A0A7W6WCB4"/>